<dbReference type="OMA" id="AARNQFM"/>
<keyword evidence="12" id="KW-0539">Nucleus</keyword>
<keyword evidence="10" id="KW-0175">Coiled coil</keyword>
<feature type="transmembrane region" description="Helical" evidence="14">
    <location>
        <begin position="171"/>
        <end position="189"/>
    </location>
</feature>
<dbReference type="GO" id="GO:0098609">
    <property type="term" value="P:cell-cell adhesion"/>
    <property type="evidence" value="ECO:0007669"/>
    <property type="project" value="InterPro"/>
</dbReference>
<feature type="transmembrane region" description="Helical" evidence="14">
    <location>
        <begin position="196"/>
        <end position="217"/>
    </location>
</feature>
<evidence type="ECO:0000256" key="2">
    <source>
        <dbReference type="ARBA" id="ARBA00004536"/>
    </source>
</evidence>
<dbReference type="InterPro" id="IPR026858">
    <property type="entry name" value="Vezatin"/>
</dbReference>
<evidence type="ECO:0000256" key="12">
    <source>
        <dbReference type="ARBA" id="ARBA00023242"/>
    </source>
</evidence>
<dbReference type="OrthoDB" id="10072605at2759"/>
<feature type="region of interest" description="Disordered" evidence="13">
    <location>
        <begin position="636"/>
        <end position="695"/>
    </location>
</feature>
<sequence>MYEMTITLGPTAACVGARDSVTCVNECDVSSLPQVCLLKMDEDEEVLLETSPLSQYLREACPDEDFETAPVVGKKTTRGLMSKDCNEEVSFIHQPGLKGSVHQAFQWMFPPVSTCILNVDKEFLPQYSSLALDSQLLVDADQQIVQAYRLKKSQDSTHLSPAHLQPVVRKHAHVGCTLAVLCAALAVLFQDVLDRNFSYTCAILCFALLLSCAAYVFHSARTCWISNSQRSLHRNSMKCFEQCLKLLNQQGVLLKKSIRYIQEVEVISRGFTMVSPYTPVVRLERAVTTRPNRQCVALREVCFSVARAQFSTLRDATLEVMEELPLVAEIDHVSNYLAMVRLEETTPWINVMTDDTENGYNSLEELTGFFSLAALKTMNSLFLEQRSEFIRRLVLCTCSDARLEPKTTANFLNSWSGIVRKVSASCETALGKLQRSYDCHRQRPDRNRYQTPGERPSQGDDEMQRVGCAVRSLRLHLEATLNRVITVEEALEGVDRQLAGGEDDVGALMCEMLDSVRRELTASQDCLQEAASSLEKMSHKDLSSKQHKQDGQGGIVQSSVSAEGREPILLFPMRDSEIEFDDQIFEAYTDTDPGQRDDEGWGEEISDAEKMRRRREAEETKRMLQELRSVLTVRKAQRERMKSERIKTYKKTSGRVSPSDSSKTDGGTEQDQCTGRGMPEGDIGTVDTPSENAGGILASNKALNASEDSSDFRMLRCINAENPGPRENAGGRTSGSSRDFGPNSPLHDDADARKSSIGATDDVGSVGLSSTDAGEMEVARFVTAGPPCSTSESELVHNGEFNESYWQEGTSVGDSHMTKLAGKSSVMAYDMDQSETNLPGNEPLQDSATVKSPFNLTEGQTQFGMSFLPSLAAEAAKRSRQCRQEEETFIGSDDDSEASEVGVQE</sequence>
<evidence type="ECO:0000256" key="6">
    <source>
        <dbReference type="ARBA" id="ARBA00022475"/>
    </source>
</evidence>
<dbReference type="InterPro" id="IPR026859">
    <property type="entry name" value="Myosin-bd"/>
</dbReference>
<comment type="similarity">
    <text evidence="4">Belongs to the vezatin family.</text>
</comment>
<feature type="compositionally biased region" description="Polar residues" evidence="13">
    <location>
        <begin position="654"/>
        <end position="673"/>
    </location>
</feature>
<evidence type="ECO:0000256" key="3">
    <source>
        <dbReference type="ARBA" id="ARBA00004651"/>
    </source>
</evidence>
<evidence type="ECO:0000256" key="9">
    <source>
        <dbReference type="ARBA" id="ARBA00022989"/>
    </source>
</evidence>
<feature type="region of interest" description="Disordered" evidence="13">
    <location>
        <begin position="538"/>
        <end position="558"/>
    </location>
</feature>
<accession>A0A8B7ZZP4</accession>
<evidence type="ECO:0000256" key="10">
    <source>
        <dbReference type="ARBA" id="ARBA00023054"/>
    </source>
</evidence>
<dbReference type="GeneID" id="110989182"/>
<evidence type="ECO:0000256" key="5">
    <source>
        <dbReference type="ARBA" id="ARBA00018125"/>
    </source>
</evidence>
<feature type="region of interest" description="Disordered" evidence="13">
    <location>
        <begin position="437"/>
        <end position="463"/>
    </location>
</feature>
<feature type="region of interest" description="Disordered" evidence="13">
    <location>
        <begin position="878"/>
        <end position="905"/>
    </location>
</feature>
<comment type="subcellular location">
    <subcellularLocation>
        <location evidence="2">Cell junction</location>
        <location evidence="2">Adherens junction</location>
    </subcellularLocation>
    <subcellularLocation>
        <location evidence="3">Cell membrane</location>
        <topology evidence="3">Multi-pass membrane protein</topology>
    </subcellularLocation>
    <subcellularLocation>
        <location evidence="1">Nucleus</location>
    </subcellularLocation>
</comment>
<dbReference type="GO" id="GO:0005634">
    <property type="term" value="C:nucleus"/>
    <property type="evidence" value="ECO:0007669"/>
    <property type="project" value="UniProtKB-SubCell"/>
</dbReference>
<dbReference type="Pfam" id="PF12632">
    <property type="entry name" value="Vezatin"/>
    <property type="match status" value="1"/>
</dbReference>
<evidence type="ECO:0000256" key="11">
    <source>
        <dbReference type="ARBA" id="ARBA00023136"/>
    </source>
</evidence>
<dbReference type="GO" id="GO:0005912">
    <property type="term" value="C:adherens junction"/>
    <property type="evidence" value="ECO:0007669"/>
    <property type="project" value="UniProtKB-SubCell"/>
</dbReference>
<evidence type="ECO:0000256" key="7">
    <source>
        <dbReference type="ARBA" id="ARBA00022692"/>
    </source>
</evidence>
<dbReference type="RefSeq" id="XP_022109056.1">
    <property type="nucleotide sequence ID" value="XM_022253364.1"/>
</dbReference>
<dbReference type="PANTHER" id="PTHR15989">
    <property type="entry name" value="VEZATIN"/>
    <property type="match status" value="1"/>
</dbReference>
<reference evidence="17" key="1">
    <citation type="submission" date="2025-08" db="UniProtKB">
        <authorList>
            <consortium name="RefSeq"/>
        </authorList>
    </citation>
    <scope>IDENTIFICATION</scope>
</reference>
<dbReference type="KEGG" id="aplc:110989182"/>
<evidence type="ECO:0000313" key="16">
    <source>
        <dbReference type="Proteomes" id="UP000694845"/>
    </source>
</evidence>
<dbReference type="Proteomes" id="UP000694845">
    <property type="component" value="Unplaced"/>
</dbReference>
<feature type="region of interest" description="Disordered" evidence="13">
    <location>
        <begin position="590"/>
        <end position="617"/>
    </location>
</feature>
<dbReference type="GO" id="GO:0017022">
    <property type="term" value="F:myosin binding"/>
    <property type="evidence" value="ECO:0007669"/>
    <property type="project" value="InterPro"/>
</dbReference>
<evidence type="ECO:0000256" key="4">
    <source>
        <dbReference type="ARBA" id="ARBA00007245"/>
    </source>
</evidence>
<evidence type="ECO:0000256" key="1">
    <source>
        <dbReference type="ARBA" id="ARBA00004123"/>
    </source>
</evidence>
<feature type="compositionally biased region" description="Basic and acidic residues" evidence="13">
    <location>
        <begin position="607"/>
        <end position="617"/>
    </location>
</feature>
<feature type="compositionally biased region" description="Basic and acidic residues" evidence="13">
    <location>
        <begin position="636"/>
        <end position="647"/>
    </location>
</feature>
<evidence type="ECO:0000256" key="14">
    <source>
        <dbReference type="SAM" id="Phobius"/>
    </source>
</evidence>
<keyword evidence="7 14" id="KW-0812">Transmembrane</keyword>
<feature type="region of interest" description="Disordered" evidence="13">
    <location>
        <begin position="720"/>
        <end position="769"/>
    </location>
</feature>
<evidence type="ECO:0000259" key="15">
    <source>
        <dbReference type="Pfam" id="PF12632"/>
    </source>
</evidence>
<feature type="compositionally biased region" description="Basic and acidic residues" evidence="13">
    <location>
        <begin position="437"/>
        <end position="448"/>
    </location>
</feature>
<proteinExistence type="inferred from homology"/>
<keyword evidence="16" id="KW-1185">Reference proteome</keyword>
<keyword evidence="9 14" id="KW-1133">Transmembrane helix</keyword>
<feature type="domain" description="Myosin-binding" evidence="15">
    <location>
        <begin position="203"/>
        <end position="477"/>
    </location>
</feature>
<keyword evidence="8" id="KW-0965">Cell junction</keyword>
<name>A0A8B7ZZP4_ACAPL</name>
<evidence type="ECO:0000256" key="13">
    <source>
        <dbReference type="SAM" id="MobiDB-lite"/>
    </source>
</evidence>
<dbReference type="GO" id="GO:0005886">
    <property type="term" value="C:plasma membrane"/>
    <property type="evidence" value="ECO:0007669"/>
    <property type="project" value="UniProtKB-SubCell"/>
</dbReference>
<feature type="compositionally biased region" description="Basic and acidic residues" evidence="13">
    <location>
        <begin position="538"/>
        <end position="550"/>
    </location>
</feature>
<dbReference type="PANTHER" id="PTHR15989:SF5">
    <property type="entry name" value="VEZATIN"/>
    <property type="match status" value="1"/>
</dbReference>
<keyword evidence="6" id="KW-1003">Cell membrane</keyword>
<evidence type="ECO:0000313" key="17">
    <source>
        <dbReference type="RefSeq" id="XP_022109056.1"/>
    </source>
</evidence>
<evidence type="ECO:0000256" key="8">
    <source>
        <dbReference type="ARBA" id="ARBA00022949"/>
    </source>
</evidence>
<dbReference type="AlphaFoldDB" id="A0A8B7ZZP4"/>
<gene>
    <name evidence="17" type="primary">LOC110989182</name>
</gene>
<protein>
    <recommendedName>
        <fullName evidence="5">Vezatin</fullName>
    </recommendedName>
</protein>
<organism evidence="16 17">
    <name type="scientific">Acanthaster planci</name>
    <name type="common">Crown-of-thorns starfish</name>
    <dbReference type="NCBI Taxonomy" id="133434"/>
    <lineage>
        <taxon>Eukaryota</taxon>
        <taxon>Metazoa</taxon>
        <taxon>Echinodermata</taxon>
        <taxon>Eleutherozoa</taxon>
        <taxon>Asterozoa</taxon>
        <taxon>Asteroidea</taxon>
        <taxon>Valvatacea</taxon>
        <taxon>Valvatida</taxon>
        <taxon>Acanthasteridae</taxon>
        <taxon>Acanthaster</taxon>
    </lineage>
</organism>
<keyword evidence="11 14" id="KW-0472">Membrane</keyword>